<accession>A0A0C9X1E0</accession>
<sequence>MEELVEQLCYSTRVRSSYGRIVYIAFAYRHGIQQGFLAKVPTLYYRRSRKRFPKDFDLFGTFEKPSHHPDLRLLHDPSERPEVAYFFLHIFAYLSRPDLSDEAAAQYLIVRPLSPYHCVPANALANQTGVWFCTRPTNL</sequence>
<organism evidence="1 2">
    <name type="scientific">Laccaria amethystina LaAM-08-1</name>
    <dbReference type="NCBI Taxonomy" id="1095629"/>
    <lineage>
        <taxon>Eukaryota</taxon>
        <taxon>Fungi</taxon>
        <taxon>Dikarya</taxon>
        <taxon>Basidiomycota</taxon>
        <taxon>Agaricomycotina</taxon>
        <taxon>Agaricomycetes</taxon>
        <taxon>Agaricomycetidae</taxon>
        <taxon>Agaricales</taxon>
        <taxon>Agaricineae</taxon>
        <taxon>Hydnangiaceae</taxon>
        <taxon>Laccaria</taxon>
    </lineage>
</organism>
<dbReference type="HOGENOM" id="CLU_1845414_0_0_1"/>
<dbReference type="EMBL" id="KN838556">
    <property type="protein sequence ID" value="KIK05910.1"/>
    <property type="molecule type" value="Genomic_DNA"/>
</dbReference>
<proteinExistence type="predicted"/>
<evidence type="ECO:0000313" key="1">
    <source>
        <dbReference type="EMBL" id="KIK05910.1"/>
    </source>
</evidence>
<dbReference type="Proteomes" id="UP000054477">
    <property type="component" value="Unassembled WGS sequence"/>
</dbReference>
<name>A0A0C9X1E0_9AGAR</name>
<keyword evidence="2" id="KW-1185">Reference proteome</keyword>
<gene>
    <name evidence="1" type="ORF">K443DRAFT_3468</name>
</gene>
<dbReference type="AlphaFoldDB" id="A0A0C9X1E0"/>
<reference evidence="2" key="2">
    <citation type="submission" date="2015-01" db="EMBL/GenBank/DDBJ databases">
        <title>Evolutionary Origins and Diversification of the Mycorrhizal Mutualists.</title>
        <authorList>
            <consortium name="DOE Joint Genome Institute"/>
            <consortium name="Mycorrhizal Genomics Consortium"/>
            <person name="Kohler A."/>
            <person name="Kuo A."/>
            <person name="Nagy L.G."/>
            <person name="Floudas D."/>
            <person name="Copeland A."/>
            <person name="Barry K.W."/>
            <person name="Cichocki N."/>
            <person name="Veneault-Fourrey C."/>
            <person name="LaButti K."/>
            <person name="Lindquist E.A."/>
            <person name="Lipzen A."/>
            <person name="Lundell T."/>
            <person name="Morin E."/>
            <person name="Murat C."/>
            <person name="Riley R."/>
            <person name="Ohm R."/>
            <person name="Sun H."/>
            <person name="Tunlid A."/>
            <person name="Henrissat B."/>
            <person name="Grigoriev I.V."/>
            <person name="Hibbett D.S."/>
            <person name="Martin F."/>
        </authorList>
    </citation>
    <scope>NUCLEOTIDE SEQUENCE [LARGE SCALE GENOMIC DNA]</scope>
    <source>
        <strain evidence="2">LaAM-08-1</strain>
    </source>
</reference>
<evidence type="ECO:0000313" key="2">
    <source>
        <dbReference type="Proteomes" id="UP000054477"/>
    </source>
</evidence>
<reference evidence="1 2" key="1">
    <citation type="submission" date="2014-04" db="EMBL/GenBank/DDBJ databases">
        <authorList>
            <consortium name="DOE Joint Genome Institute"/>
            <person name="Kuo A."/>
            <person name="Kohler A."/>
            <person name="Nagy L.G."/>
            <person name="Floudas D."/>
            <person name="Copeland A."/>
            <person name="Barry K.W."/>
            <person name="Cichocki N."/>
            <person name="Veneault-Fourrey C."/>
            <person name="LaButti K."/>
            <person name="Lindquist E.A."/>
            <person name="Lipzen A."/>
            <person name="Lundell T."/>
            <person name="Morin E."/>
            <person name="Murat C."/>
            <person name="Sun H."/>
            <person name="Tunlid A."/>
            <person name="Henrissat B."/>
            <person name="Grigoriev I.V."/>
            <person name="Hibbett D.S."/>
            <person name="Martin F."/>
            <person name="Nordberg H.P."/>
            <person name="Cantor M.N."/>
            <person name="Hua S.X."/>
        </authorList>
    </citation>
    <scope>NUCLEOTIDE SEQUENCE [LARGE SCALE GENOMIC DNA]</scope>
    <source>
        <strain evidence="1 2">LaAM-08-1</strain>
    </source>
</reference>
<protein>
    <submittedName>
        <fullName evidence="1">Uncharacterized protein</fullName>
    </submittedName>
</protein>